<protein>
    <submittedName>
        <fullName evidence="1">Uncharacterized protein</fullName>
    </submittedName>
</protein>
<dbReference type="GeneID" id="54588659"/>
<evidence type="ECO:0000313" key="2">
    <source>
        <dbReference type="Proteomes" id="UP000800094"/>
    </source>
</evidence>
<reference evidence="1" key="1">
    <citation type="journal article" date="2020" name="Stud. Mycol.">
        <title>101 Dothideomycetes genomes: a test case for predicting lifestyles and emergence of pathogens.</title>
        <authorList>
            <person name="Haridas S."/>
            <person name="Albert R."/>
            <person name="Binder M."/>
            <person name="Bloem J."/>
            <person name="Labutti K."/>
            <person name="Salamov A."/>
            <person name="Andreopoulos B."/>
            <person name="Baker S."/>
            <person name="Barry K."/>
            <person name="Bills G."/>
            <person name="Bluhm B."/>
            <person name="Cannon C."/>
            <person name="Castanera R."/>
            <person name="Culley D."/>
            <person name="Daum C."/>
            <person name="Ezra D."/>
            <person name="Gonzalez J."/>
            <person name="Henrissat B."/>
            <person name="Kuo A."/>
            <person name="Liang C."/>
            <person name="Lipzen A."/>
            <person name="Lutzoni F."/>
            <person name="Magnuson J."/>
            <person name="Mondo S."/>
            <person name="Nolan M."/>
            <person name="Ohm R."/>
            <person name="Pangilinan J."/>
            <person name="Park H.-J."/>
            <person name="Ramirez L."/>
            <person name="Alfaro M."/>
            <person name="Sun H."/>
            <person name="Tritt A."/>
            <person name="Yoshinaga Y."/>
            <person name="Zwiers L.-H."/>
            <person name="Turgeon B."/>
            <person name="Goodwin S."/>
            <person name="Spatafora J."/>
            <person name="Crous P."/>
            <person name="Grigoriev I."/>
        </authorList>
    </citation>
    <scope>NUCLEOTIDE SEQUENCE</scope>
    <source>
        <strain evidence="1">CBS 122368</strain>
    </source>
</reference>
<proteinExistence type="predicted"/>
<gene>
    <name evidence="1" type="ORF">BU26DRAFT_602201</name>
</gene>
<dbReference type="OrthoDB" id="5301876at2759"/>
<dbReference type="EMBL" id="ML987192">
    <property type="protein sequence ID" value="KAF2251667.1"/>
    <property type="molecule type" value="Genomic_DNA"/>
</dbReference>
<evidence type="ECO:0000313" key="1">
    <source>
        <dbReference type="EMBL" id="KAF2251667.1"/>
    </source>
</evidence>
<dbReference type="RefSeq" id="XP_033686671.1">
    <property type="nucleotide sequence ID" value="XM_033835329.1"/>
</dbReference>
<sequence length="161" mass="18708">MTWVQTPFAMFPLVEVPHKVIESIFKEGPRIAGVYCYTLAPEKYEDAPQRKDQHFEGQKPPVPSDYKSPFLGKTVEDVAKWMRKKPESVNFDDHHFVLLDKRAEKDGTVIVCRIGGMLLDEPEDLDYMRKSAFEASAMLQGMNYAHWEEREREPGKPEIEY</sequence>
<keyword evidence="2" id="KW-1185">Reference proteome</keyword>
<accession>A0A6A6IN52</accession>
<organism evidence="1 2">
    <name type="scientific">Trematosphaeria pertusa</name>
    <dbReference type="NCBI Taxonomy" id="390896"/>
    <lineage>
        <taxon>Eukaryota</taxon>
        <taxon>Fungi</taxon>
        <taxon>Dikarya</taxon>
        <taxon>Ascomycota</taxon>
        <taxon>Pezizomycotina</taxon>
        <taxon>Dothideomycetes</taxon>
        <taxon>Pleosporomycetidae</taxon>
        <taxon>Pleosporales</taxon>
        <taxon>Massarineae</taxon>
        <taxon>Trematosphaeriaceae</taxon>
        <taxon>Trematosphaeria</taxon>
    </lineage>
</organism>
<dbReference type="Proteomes" id="UP000800094">
    <property type="component" value="Unassembled WGS sequence"/>
</dbReference>
<dbReference type="AlphaFoldDB" id="A0A6A6IN52"/>
<name>A0A6A6IN52_9PLEO</name>